<protein>
    <submittedName>
        <fullName evidence="7">OmpA-OmpF porin, OOP family</fullName>
    </submittedName>
</protein>
<dbReference type="GO" id="GO:0009279">
    <property type="term" value="C:cell outer membrane"/>
    <property type="evidence" value="ECO:0007669"/>
    <property type="project" value="UniProtKB-SubCell"/>
</dbReference>
<dbReference type="AlphaFoldDB" id="A0A1I5L0B6"/>
<evidence type="ECO:0000313" key="8">
    <source>
        <dbReference type="Proteomes" id="UP000199331"/>
    </source>
</evidence>
<dbReference type="RefSeq" id="WP_090477224.1">
    <property type="nucleotide sequence ID" value="NZ_FOWZ01000001.1"/>
</dbReference>
<name>A0A1I5L0B6_9SPHN</name>
<accession>A0A1I5L0B6</accession>
<feature type="region of interest" description="Disordered" evidence="5">
    <location>
        <begin position="142"/>
        <end position="167"/>
    </location>
</feature>
<evidence type="ECO:0000259" key="6">
    <source>
        <dbReference type="PROSITE" id="PS51123"/>
    </source>
</evidence>
<organism evidence="7 8">
    <name type="scientific">Qipengyuania nanhaisediminis</name>
    <dbReference type="NCBI Taxonomy" id="604088"/>
    <lineage>
        <taxon>Bacteria</taxon>
        <taxon>Pseudomonadati</taxon>
        <taxon>Pseudomonadota</taxon>
        <taxon>Alphaproteobacteria</taxon>
        <taxon>Sphingomonadales</taxon>
        <taxon>Erythrobacteraceae</taxon>
        <taxon>Qipengyuania</taxon>
    </lineage>
</organism>
<proteinExistence type="predicted"/>
<dbReference type="InterPro" id="IPR050330">
    <property type="entry name" value="Bact_OuterMem_StrucFunc"/>
</dbReference>
<dbReference type="PRINTS" id="PR01021">
    <property type="entry name" value="OMPADOMAIN"/>
</dbReference>
<evidence type="ECO:0000313" key="7">
    <source>
        <dbReference type="EMBL" id="SFO90715.1"/>
    </source>
</evidence>
<dbReference type="OrthoDB" id="9814546at2"/>
<reference evidence="8" key="1">
    <citation type="submission" date="2016-10" db="EMBL/GenBank/DDBJ databases">
        <authorList>
            <person name="Varghese N."/>
            <person name="Submissions S."/>
        </authorList>
    </citation>
    <scope>NUCLEOTIDE SEQUENCE [LARGE SCALE GENOMIC DNA]</scope>
    <source>
        <strain evidence="8">CGMCC 1.7715</strain>
    </source>
</reference>
<dbReference type="PROSITE" id="PS51123">
    <property type="entry name" value="OMPA_2"/>
    <property type="match status" value="1"/>
</dbReference>
<evidence type="ECO:0000256" key="3">
    <source>
        <dbReference type="ARBA" id="ARBA00023237"/>
    </source>
</evidence>
<dbReference type="EMBL" id="FOWZ01000001">
    <property type="protein sequence ID" value="SFO90715.1"/>
    <property type="molecule type" value="Genomic_DNA"/>
</dbReference>
<comment type="subcellular location">
    <subcellularLocation>
        <location evidence="1">Cell outer membrane</location>
    </subcellularLocation>
</comment>
<gene>
    <name evidence="7" type="ORF">SAMN04488060_0649</name>
</gene>
<dbReference type="PANTHER" id="PTHR30329">
    <property type="entry name" value="STATOR ELEMENT OF FLAGELLAR MOTOR COMPLEX"/>
    <property type="match status" value="1"/>
</dbReference>
<keyword evidence="2 4" id="KW-0472">Membrane</keyword>
<dbReference type="PANTHER" id="PTHR30329:SF21">
    <property type="entry name" value="LIPOPROTEIN YIAD-RELATED"/>
    <property type="match status" value="1"/>
</dbReference>
<keyword evidence="3" id="KW-0998">Cell outer membrane</keyword>
<dbReference type="SUPFAM" id="SSF103088">
    <property type="entry name" value="OmpA-like"/>
    <property type="match status" value="1"/>
</dbReference>
<feature type="region of interest" description="Disordered" evidence="5">
    <location>
        <begin position="95"/>
        <end position="121"/>
    </location>
</feature>
<evidence type="ECO:0000256" key="2">
    <source>
        <dbReference type="ARBA" id="ARBA00023136"/>
    </source>
</evidence>
<dbReference type="Proteomes" id="UP000199331">
    <property type="component" value="Unassembled WGS sequence"/>
</dbReference>
<dbReference type="CDD" id="cd07185">
    <property type="entry name" value="OmpA_C-like"/>
    <property type="match status" value="1"/>
</dbReference>
<dbReference type="STRING" id="604088.SAMN04488060_0649"/>
<evidence type="ECO:0000256" key="1">
    <source>
        <dbReference type="ARBA" id="ARBA00004442"/>
    </source>
</evidence>
<feature type="region of interest" description="Disordered" evidence="5">
    <location>
        <begin position="26"/>
        <end position="78"/>
    </location>
</feature>
<sequence length="210" mass="21951">MNRNWNNWAGAAFLTCAAVGLSACGREEAPEPAPTDSDGPRSIFEKEGEGPAGGPAADALPPLETTLGFPDGTSELTEAARAELATILKSPQMGAGGRILLGGHSDSDGSDEANETASRERAEAVRDFLVENGVEEERIEIVAFGEQNPVEPNALPDGSPNEEGRAANRRVEVTIETEAFDADEARAPTLIETITQTDEAGGEESSTNGE</sequence>
<dbReference type="InterPro" id="IPR036737">
    <property type="entry name" value="OmpA-like_sf"/>
</dbReference>
<dbReference type="InterPro" id="IPR006665">
    <property type="entry name" value="OmpA-like"/>
</dbReference>
<evidence type="ECO:0000256" key="4">
    <source>
        <dbReference type="PROSITE-ProRule" id="PRU00473"/>
    </source>
</evidence>
<dbReference type="InterPro" id="IPR006664">
    <property type="entry name" value="OMP_bac"/>
</dbReference>
<dbReference type="Gene3D" id="3.30.1330.60">
    <property type="entry name" value="OmpA-like domain"/>
    <property type="match status" value="1"/>
</dbReference>
<evidence type="ECO:0000256" key="5">
    <source>
        <dbReference type="SAM" id="MobiDB-lite"/>
    </source>
</evidence>
<feature type="domain" description="OmpA-like" evidence="6">
    <location>
        <begin position="56"/>
        <end position="179"/>
    </location>
</feature>
<dbReference type="Pfam" id="PF00691">
    <property type="entry name" value="OmpA"/>
    <property type="match status" value="1"/>
</dbReference>
<feature type="compositionally biased region" description="Low complexity" evidence="5">
    <location>
        <begin position="54"/>
        <end position="64"/>
    </location>
</feature>
<dbReference type="PROSITE" id="PS51257">
    <property type="entry name" value="PROKAR_LIPOPROTEIN"/>
    <property type="match status" value="1"/>
</dbReference>
<keyword evidence="8" id="KW-1185">Reference proteome</keyword>